<evidence type="ECO:0000256" key="5">
    <source>
        <dbReference type="PIRSR" id="PIRSR611778-50"/>
    </source>
</evidence>
<dbReference type="Gene3D" id="3.20.20.140">
    <property type="entry name" value="Metal-dependent hydrolases"/>
    <property type="match status" value="1"/>
</dbReference>
<keyword evidence="4" id="KW-0378">Hydrolase</keyword>
<dbReference type="FunFam" id="3.20.20.140:FF:000076">
    <property type="entry name" value="Dihydropyrimidinase like 2"/>
    <property type="match status" value="1"/>
</dbReference>
<dbReference type="PANTHER" id="PTHR11647">
    <property type="entry name" value="HYDRANTOINASE/DIHYDROPYRIMIDINASE FAMILY MEMBER"/>
    <property type="match status" value="1"/>
</dbReference>
<dbReference type="InterPro" id="IPR006680">
    <property type="entry name" value="Amidohydro-rel"/>
</dbReference>
<dbReference type="NCBIfam" id="TIGR02033">
    <property type="entry name" value="D-hydantoinase"/>
    <property type="match status" value="1"/>
</dbReference>
<name>A0A250B2J4_9GAMM</name>
<dbReference type="Proteomes" id="UP000217182">
    <property type="component" value="Chromosome"/>
</dbReference>
<dbReference type="InterPro" id="IPR011778">
    <property type="entry name" value="Hydantoinase/dihydroPyrase"/>
</dbReference>
<dbReference type="InterPro" id="IPR050378">
    <property type="entry name" value="Metallo-dep_Hydrolases_sf"/>
</dbReference>
<reference evidence="7 8" key="1">
    <citation type="submission" date="2016-01" db="EMBL/GenBank/DDBJ databases">
        <authorList>
            <person name="Oliw E.H."/>
        </authorList>
    </citation>
    <scope>NUCLEOTIDE SEQUENCE [LARGE SCALE GENOMIC DNA]</scope>
    <source>
        <strain evidence="7 8">FRB97</strain>
    </source>
</reference>
<proteinExistence type="inferred from homology"/>
<evidence type="ECO:0000256" key="1">
    <source>
        <dbReference type="ARBA" id="ARBA00001947"/>
    </source>
</evidence>
<dbReference type="Gene3D" id="2.30.40.10">
    <property type="entry name" value="Urease, subunit C, domain 1"/>
    <property type="match status" value="1"/>
</dbReference>
<feature type="domain" description="Amidohydrolase-related" evidence="6">
    <location>
        <begin position="53"/>
        <end position="450"/>
    </location>
</feature>
<sequence length="476" mass="51992">MMSLTLIRGGRIVTAVDDYEADILIDGERIACIGLNLPAAEGTKVIDAAGMLIFPGGVDCHTHMENTFGPSTTADNFDSGTRSAAWGGTTTIIDFALQNPGTTPLQAIERAQSKADCVANIDYGFHVIVTHVDHQVLEDMRYAIRHEGVSSFKMFMAYPGTVMSDDAAIFQAMRMVGQHGGMVALHAENGTVVELLIKEALAQGHTSPRYHALTRPAILEGEATHRGIKLAELAEAPVYFVHLSAKEALKHVIEARDLGIPVFAETCPHYLFFDESAYADSDDEDSFDNARFVMSPPLRSKESQNALWTALKTDDLQLISTDHCPYCMKEGHQGKINQKPFGADDFSKIPNGIPGVETRMTVVYDGGVRTGRISLNRFVELMSTAPAKLFGLFPRKGTIAVGSDADIVIFDPNETQTISAETQHSDCDFTLFEGRQVQGKVKQVLLRGQLLIDGGLWLGKNGQGRFVPRGELGKYW</sequence>
<dbReference type="CDD" id="cd01314">
    <property type="entry name" value="D-HYD"/>
    <property type="match status" value="1"/>
</dbReference>
<evidence type="ECO:0000256" key="3">
    <source>
        <dbReference type="ARBA" id="ARBA00022723"/>
    </source>
</evidence>
<dbReference type="PANTHER" id="PTHR11647:SF1">
    <property type="entry name" value="COLLAPSIN RESPONSE MEDIATOR PROTEIN"/>
    <property type="match status" value="1"/>
</dbReference>
<gene>
    <name evidence="7" type="ORF">AWC35_14540</name>
</gene>
<protein>
    <submittedName>
        <fullName evidence="7">Phenylhydantoinase</fullName>
    </submittedName>
</protein>
<dbReference type="GO" id="GO:0046872">
    <property type="term" value="F:metal ion binding"/>
    <property type="evidence" value="ECO:0007669"/>
    <property type="project" value="UniProtKB-KW"/>
</dbReference>
<evidence type="ECO:0000313" key="7">
    <source>
        <dbReference type="EMBL" id="ATA20460.1"/>
    </source>
</evidence>
<evidence type="ECO:0000259" key="6">
    <source>
        <dbReference type="Pfam" id="PF01979"/>
    </source>
</evidence>
<organism evidence="7 8">
    <name type="scientific">Gibbsiella quercinecans</name>
    <dbReference type="NCBI Taxonomy" id="929813"/>
    <lineage>
        <taxon>Bacteria</taxon>
        <taxon>Pseudomonadati</taxon>
        <taxon>Pseudomonadota</taxon>
        <taxon>Gammaproteobacteria</taxon>
        <taxon>Enterobacterales</taxon>
        <taxon>Yersiniaceae</taxon>
        <taxon>Gibbsiella</taxon>
    </lineage>
</organism>
<dbReference type="GO" id="GO:0016812">
    <property type="term" value="F:hydrolase activity, acting on carbon-nitrogen (but not peptide) bonds, in cyclic amides"/>
    <property type="evidence" value="ECO:0007669"/>
    <property type="project" value="TreeGrafter"/>
</dbReference>
<dbReference type="InterPro" id="IPR011059">
    <property type="entry name" value="Metal-dep_hydrolase_composite"/>
</dbReference>
<keyword evidence="3" id="KW-0479">Metal-binding</keyword>
<evidence type="ECO:0000256" key="4">
    <source>
        <dbReference type="ARBA" id="ARBA00022801"/>
    </source>
</evidence>
<dbReference type="AlphaFoldDB" id="A0A250B2J4"/>
<dbReference type="SUPFAM" id="SSF51338">
    <property type="entry name" value="Composite domain of metallo-dependent hydrolases"/>
    <property type="match status" value="2"/>
</dbReference>
<dbReference type="Pfam" id="PF01979">
    <property type="entry name" value="Amidohydro_1"/>
    <property type="match status" value="1"/>
</dbReference>
<evidence type="ECO:0000313" key="8">
    <source>
        <dbReference type="Proteomes" id="UP000217182"/>
    </source>
</evidence>
<comment type="similarity">
    <text evidence="2">Belongs to the metallo-dependent hydrolases superfamily. Hydantoinase/dihydropyrimidinase family.</text>
</comment>
<comment type="cofactor">
    <cofactor evidence="1">
        <name>Zn(2+)</name>
        <dbReference type="ChEBI" id="CHEBI:29105"/>
    </cofactor>
</comment>
<dbReference type="KEGG" id="gqu:AWC35_14540"/>
<keyword evidence="8" id="KW-1185">Reference proteome</keyword>
<evidence type="ECO:0000256" key="2">
    <source>
        <dbReference type="ARBA" id="ARBA00008829"/>
    </source>
</evidence>
<dbReference type="SUPFAM" id="SSF51556">
    <property type="entry name" value="Metallo-dependent hydrolases"/>
    <property type="match status" value="1"/>
</dbReference>
<dbReference type="EMBL" id="CP014136">
    <property type="protein sequence ID" value="ATA20460.1"/>
    <property type="molecule type" value="Genomic_DNA"/>
</dbReference>
<dbReference type="GO" id="GO:0005829">
    <property type="term" value="C:cytosol"/>
    <property type="evidence" value="ECO:0007669"/>
    <property type="project" value="TreeGrafter"/>
</dbReference>
<feature type="modified residue" description="N6-carboxylysine" evidence="5">
    <location>
        <position position="153"/>
    </location>
</feature>
<accession>A0A250B2J4</accession>
<dbReference type="InterPro" id="IPR032466">
    <property type="entry name" value="Metal_Hydrolase"/>
</dbReference>
<comment type="PTM">
    <text evidence="5">Carbamylation allows a single lysine to coordinate two divalent metal cations.</text>
</comment>